<evidence type="ECO:0000313" key="9">
    <source>
        <dbReference type="Ensembl" id="ENSLCAP00010048083.1"/>
    </source>
</evidence>
<keyword evidence="4" id="KW-0391">Immunity</keyword>
<dbReference type="InterPro" id="IPR036179">
    <property type="entry name" value="Ig-like_dom_sf"/>
</dbReference>
<keyword evidence="10" id="KW-1185">Reference proteome</keyword>
<name>A0A4W6FCX6_LATCA</name>
<protein>
    <recommendedName>
        <fullName evidence="8">Ig-like domain-containing protein</fullName>
    </recommendedName>
</protein>
<dbReference type="SUPFAM" id="SSF48726">
    <property type="entry name" value="Immunoglobulin"/>
    <property type="match status" value="1"/>
</dbReference>
<keyword evidence="6" id="KW-1015">Disulfide bond</keyword>
<dbReference type="PANTHER" id="PTHR19433:SF133">
    <property type="entry name" value="IMMUNE-TYPE RECEPTOR 5 PRECURSOR-RELATED"/>
    <property type="match status" value="1"/>
</dbReference>
<feature type="domain" description="Ig-like" evidence="8">
    <location>
        <begin position="26"/>
        <end position="122"/>
    </location>
</feature>
<accession>A0A4W6FCX6</accession>
<evidence type="ECO:0000256" key="6">
    <source>
        <dbReference type="ARBA" id="ARBA00023157"/>
    </source>
</evidence>
<evidence type="ECO:0000256" key="4">
    <source>
        <dbReference type="ARBA" id="ARBA00022859"/>
    </source>
</evidence>
<reference evidence="10" key="1">
    <citation type="submission" date="2015-09" db="EMBL/GenBank/DDBJ databases">
        <authorList>
            <person name="Sai Rama Sridatta P."/>
        </authorList>
    </citation>
    <scope>NUCLEOTIDE SEQUENCE [LARGE SCALE GENOMIC DNA]</scope>
</reference>
<sequence length="212" mass="24049">MTTASFHIVTFQHCAQLFNSIYSLFPLNSDSLVPMITVHLGEPVTFTCVLPGTELSSRQLYWYKQSAGDTLKLIVTLWKSTKPKFTPEFSESRLQVNDHRSFINLTIVKTIQEDEGMYHCAIVEWIETKWSGTYLSVKGKCNLFLQTFPVINFIKKCGFSNFVFSFCQTPEDMLVYSSVIFTMMKDGGGAIKDAKAAERERIYAAVKAFGLD</sequence>
<keyword evidence="2" id="KW-1003">Cell membrane</keyword>
<evidence type="ECO:0000259" key="8">
    <source>
        <dbReference type="PROSITE" id="PS50835"/>
    </source>
</evidence>
<proteinExistence type="predicted"/>
<evidence type="ECO:0000256" key="3">
    <source>
        <dbReference type="ARBA" id="ARBA00022729"/>
    </source>
</evidence>
<dbReference type="CDD" id="cd00099">
    <property type="entry name" value="IgV"/>
    <property type="match status" value="1"/>
</dbReference>
<dbReference type="PANTHER" id="PTHR19433">
    <property type="entry name" value="T-CELL RECEPTOR ALPHA CHAIN V REGION-RELATED"/>
    <property type="match status" value="1"/>
</dbReference>
<evidence type="ECO:0000256" key="1">
    <source>
        <dbReference type="ARBA" id="ARBA00004236"/>
    </source>
</evidence>
<keyword evidence="3" id="KW-0732">Signal</keyword>
<reference evidence="9" key="2">
    <citation type="submission" date="2025-08" db="UniProtKB">
        <authorList>
            <consortium name="Ensembl"/>
        </authorList>
    </citation>
    <scope>IDENTIFICATION</scope>
</reference>
<dbReference type="PROSITE" id="PS50835">
    <property type="entry name" value="IG_LIKE"/>
    <property type="match status" value="1"/>
</dbReference>
<dbReference type="GO" id="GO:0005886">
    <property type="term" value="C:plasma membrane"/>
    <property type="evidence" value="ECO:0007669"/>
    <property type="project" value="UniProtKB-SubCell"/>
</dbReference>
<evidence type="ECO:0000256" key="5">
    <source>
        <dbReference type="ARBA" id="ARBA00023136"/>
    </source>
</evidence>
<dbReference type="InterPro" id="IPR013106">
    <property type="entry name" value="Ig_V-set"/>
</dbReference>
<evidence type="ECO:0000256" key="2">
    <source>
        <dbReference type="ARBA" id="ARBA00022475"/>
    </source>
</evidence>
<dbReference type="InterPro" id="IPR007110">
    <property type="entry name" value="Ig-like_dom"/>
</dbReference>
<evidence type="ECO:0000256" key="7">
    <source>
        <dbReference type="ARBA" id="ARBA00023180"/>
    </source>
</evidence>
<dbReference type="Ensembl" id="ENSLCAT00010049266.1">
    <property type="protein sequence ID" value="ENSLCAP00010048083.1"/>
    <property type="gene ID" value="ENSLCAG00010022332.1"/>
</dbReference>
<dbReference type="InterPro" id="IPR013783">
    <property type="entry name" value="Ig-like_fold"/>
</dbReference>
<organism evidence="9 10">
    <name type="scientific">Lates calcarifer</name>
    <name type="common">Barramundi</name>
    <name type="synonym">Holocentrus calcarifer</name>
    <dbReference type="NCBI Taxonomy" id="8187"/>
    <lineage>
        <taxon>Eukaryota</taxon>
        <taxon>Metazoa</taxon>
        <taxon>Chordata</taxon>
        <taxon>Craniata</taxon>
        <taxon>Vertebrata</taxon>
        <taxon>Euteleostomi</taxon>
        <taxon>Actinopterygii</taxon>
        <taxon>Neopterygii</taxon>
        <taxon>Teleostei</taxon>
        <taxon>Neoteleostei</taxon>
        <taxon>Acanthomorphata</taxon>
        <taxon>Carangaria</taxon>
        <taxon>Carangaria incertae sedis</taxon>
        <taxon>Centropomidae</taxon>
        <taxon>Lates</taxon>
    </lineage>
</organism>
<dbReference type="InterPro" id="IPR003599">
    <property type="entry name" value="Ig_sub"/>
</dbReference>
<keyword evidence="5" id="KW-0472">Membrane</keyword>
<dbReference type="Gene3D" id="2.60.40.10">
    <property type="entry name" value="Immunoglobulins"/>
    <property type="match status" value="1"/>
</dbReference>
<dbReference type="GO" id="GO:0009617">
    <property type="term" value="P:response to bacterium"/>
    <property type="evidence" value="ECO:0007669"/>
    <property type="project" value="TreeGrafter"/>
</dbReference>
<keyword evidence="7" id="KW-0325">Glycoprotein</keyword>
<dbReference type="Pfam" id="PF07686">
    <property type="entry name" value="V-set"/>
    <property type="match status" value="1"/>
</dbReference>
<dbReference type="AlphaFoldDB" id="A0A4W6FCX6"/>
<evidence type="ECO:0000313" key="10">
    <source>
        <dbReference type="Proteomes" id="UP000314980"/>
    </source>
</evidence>
<reference evidence="9" key="3">
    <citation type="submission" date="2025-09" db="UniProtKB">
        <authorList>
            <consortium name="Ensembl"/>
        </authorList>
    </citation>
    <scope>IDENTIFICATION</scope>
</reference>
<dbReference type="GeneTree" id="ENSGT00940000170413"/>
<dbReference type="InParanoid" id="A0A4W6FCX6"/>
<dbReference type="SMART" id="SM00406">
    <property type="entry name" value="IGv"/>
    <property type="match status" value="1"/>
</dbReference>
<comment type="subcellular location">
    <subcellularLocation>
        <location evidence="1">Cell membrane</location>
    </subcellularLocation>
</comment>
<dbReference type="GO" id="GO:0002376">
    <property type="term" value="P:immune system process"/>
    <property type="evidence" value="ECO:0007669"/>
    <property type="project" value="UniProtKB-KW"/>
</dbReference>
<dbReference type="SMART" id="SM00409">
    <property type="entry name" value="IG"/>
    <property type="match status" value="1"/>
</dbReference>
<dbReference type="STRING" id="8187.ENSLCAP00010048083"/>
<dbReference type="Proteomes" id="UP000314980">
    <property type="component" value="Unassembled WGS sequence"/>
</dbReference>
<dbReference type="InterPro" id="IPR052051">
    <property type="entry name" value="TCR_complex_component"/>
</dbReference>